<evidence type="ECO:0000256" key="2">
    <source>
        <dbReference type="ARBA" id="ARBA00022679"/>
    </source>
</evidence>
<evidence type="ECO:0000313" key="4">
    <source>
        <dbReference type="EMBL" id="MBU6080477.1"/>
    </source>
</evidence>
<gene>
    <name evidence="4" type="primary">rsmD</name>
    <name evidence="4" type="ORF">KQ486_05560</name>
</gene>
<dbReference type="InterPro" id="IPR004398">
    <property type="entry name" value="RNA_MeTrfase_RsmD"/>
</dbReference>
<evidence type="ECO:0000256" key="3">
    <source>
        <dbReference type="SAM" id="MobiDB-lite"/>
    </source>
</evidence>
<dbReference type="EC" id="2.1.1.171" evidence="4"/>
<dbReference type="CDD" id="cd02440">
    <property type="entry name" value="AdoMet_MTases"/>
    <property type="match status" value="1"/>
</dbReference>
<dbReference type="PROSITE" id="PS00092">
    <property type="entry name" value="N6_MTASE"/>
    <property type="match status" value="1"/>
</dbReference>
<dbReference type="Proteomes" id="UP000812672">
    <property type="component" value="Unassembled WGS sequence"/>
</dbReference>
<dbReference type="PIRSF" id="PIRSF004553">
    <property type="entry name" value="CHP00095"/>
    <property type="match status" value="1"/>
</dbReference>
<dbReference type="RefSeq" id="WP_144159692.1">
    <property type="nucleotide sequence ID" value="NZ_CAUPKR010000012.1"/>
</dbReference>
<dbReference type="NCBIfam" id="TIGR00095">
    <property type="entry name" value="16S rRNA (guanine(966)-N(2))-methyltransferase RsmD"/>
    <property type="match status" value="1"/>
</dbReference>
<evidence type="ECO:0000313" key="5">
    <source>
        <dbReference type="Proteomes" id="UP000812672"/>
    </source>
</evidence>
<dbReference type="EMBL" id="JAHLZF010000006">
    <property type="protein sequence ID" value="MBU6080477.1"/>
    <property type="molecule type" value="Genomic_DNA"/>
</dbReference>
<dbReference type="SUPFAM" id="SSF53335">
    <property type="entry name" value="S-adenosyl-L-methionine-dependent methyltransferases"/>
    <property type="match status" value="1"/>
</dbReference>
<reference evidence="4 5" key="1">
    <citation type="journal article" date="2011" name="Int. J. Syst. Evol. Microbiol.">
        <title>Allobacillus halotolerans gen. nov., sp. nov. isolated from shrimp paste.</title>
        <authorList>
            <person name="Sheu S.Y."/>
            <person name="Arun A.B."/>
            <person name="Jiang S.R."/>
            <person name="Young C.C."/>
            <person name="Chen W.M."/>
        </authorList>
    </citation>
    <scope>NUCLEOTIDE SEQUENCE [LARGE SCALE GENOMIC DNA]</scope>
    <source>
        <strain evidence="4 5">LMG 24826</strain>
    </source>
</reference>
<comment type="caution">
    <text evidence="4">The sequence shown here is derived from an EMBL/GenBank/DDBJ whole genome shotgun (WGS) entry which is preliminary data.</text>
</comment>
<dbReference type="GO" id="GO:0052913">
    <property type="term" value="F:16S rRNA (guanine(966)-N(2))-methyltransferase activity"/>
    <property type="evidence" value="ECO:0007669"/>
    <property type="project" value="UniProtKB-EC"/>
</dbReference>
<organism evidence="4 5">
    <name type="scientific">Allobacillus halotolerans</name>
    <dbReference type="NCBI Taxonomy" id="570278"/>
    <lineage>
        <taxon>Bacteria</taxon>
        <taxon>Bacillati</taxon>
        <taxon>Bacillota</taxon>
        <taxon>Bacilli</taxon>
        <taxon>Bacillales</taxon>
        <taxon>Bacillaceae</taxon>
        <taxon>Allobacillus</taxon>
    </lineage>
</organism>
<dbReference type="Gene3D" id="3.40.50.150">
    <property type="entry name" value="Vaccinia Virus protein VP39"/>
    <property type="match status" value="1"/>
</dbReference>
<feature type="region of interest" description="Disordered" evidence="3">
    <location>
        <begin position="1"/>
        <end position="24"/>
    </location>
</feature>
<accession>A0ABS6GMZ4</accession>
<dbReference type="Pfam" id="PF03602">
    <property type="entry name" value="Cons_hypoth95"/>
    <property type="match status" value="1"/>
</dbReference>
<proteinExistence type="predicted"/>
<dbReference type="InterPro" id="IPR029063">
    <property type="entry name" value="SAM-dependent_MTases_sf"/>
</dbReference>
<keyword evidence="2 4" id="KW-0808">Transferase</keyword>
<keyword evidence="1 4" id="KW-0489">Methyltransferase</keyword>
<name>A0ABS6GMZ4_9BACI</name>
<protein>
    <submittedName>
        <fullName evidence="4">16S rRNA (Guanine(966)-N(2))-methyltransferase RsmD</fullName>
        <ecNumber evidence="4">2.1.1.171</ecNumber>
    </submittedName>
</protein>
<dbReference type="PANTHER" id="PTHR43542:SF1">
    <property type="entry name" value="METHYLTRANSFERASE"/>
    <property type="match status" value="1"/>
</dbReference>
<keyword evidence="5" id="KW-1185">Reference proteome</keyword>
<dbReference type="InterPro" id="IPR002052">
    <property type="entry name" value="DNA_methylase_N6_adenine_CS"/>
</dbReference>
<evidence type="ECO:0000256" key="1">
    <source>
        <dbReference type="ARBA" id="ARBA00022603"/>
    </source>
</evidence>
<sequence length="190" mass="21418">MRVISGKYKSHPIKTVSNQKTRPTSDKVKEALFHSIGPYFPGGSALDLFAGSGGLGIEALSRGVDHVIFVDKDYQANQLIKENIRQLNLTEQCEIYRTDAFRAIKAAGKRDKKFDYVFLDPPYGKISFDPLFEAMHDAGVLADQALIVCEHDQDEILPESTDLFHKEKQSAKTSLTSITIYRYYQRGNIK</sequence>
<dbReference type="PANTHER" id="PTHR43542">
    <property type="entry name" value="METHYLTRANSFERASE"/>
    <property type="match status" value="1"/>
</dbReference>